<dbReference type="PANTHER" id="PTHR22773">
    <property type="entry name" value="NADH DEHYDROGENASE"/>
    <property type="match status" value="1"/>
</dbReference>
<dbReference type="Proteomes" id="UP000652013">
    <property type="component" value="Unassembled WGS sequence"/>
</dbReference>
<evidence type="ECO:0000256" key="2">
    <source>
        <dbReference type="ARBA" id="ARBA00022692"/>
    </source>
</evidence>
<feature type="transmembrane region" description="Helical" evidence="5">
    <location>
        <begin position="404"/>
        <end position="423"/>
    </location>
</feature>
<comment type="subcellular location">
    <subcellularLocation>
        <location evidence="5">Cell membrane</location>
        <topology evidence="5">Multi-pass membrane protein</topology>
    </subcellularLocation>
    <subcellularLocation>
        <location evidence="1">Endomembrane system</location>
        <topology evidence="1">Multi-pass membrane protein</topology>
    </subcellularLocation>
    <subcellularLocation>
        <location evidence="6">Membrane</location>
        <topology evidence="6">Multi-pass membrane protein</topology>
    </subcellularLocation>
</comment>
<dbReference type="InterPro" id="IPR001750">
    <property type="entry name" value="ND/Mrp_TM"/>
</dbReference>
<dbReference type="GO" id="GO:0048038">
    <property type="term" value="F:quinone binding"/>
    <property type="evidence" value="ECO:0007669"/>
    <property type="project" value="UniProtKB-KW"/>
</dbReference>
<keyword evidence="5" id="KW-1278">Translocase</keyword>
<evidence type="ECO:0000256" key="6">
    <source>
        <dbReference type="RuleBase" id="RU000320"/>
    </source>
</evidence>
<feature type="transmembrane region" description="Helical" evidence="5">
    <location>
        <begin position="301"/>
        <end position="320"/>
    </location>
</feature>
<name>A0A8J3Y9R1_9ACTN</name>
<keyword evidence="3 5" id="KW-1133">Transmembrane helix</keyword>
<dbReference type="HAMAP" id="MF_00445">
    <property type="entry name" value="NDH1_NuoN_1"/>
    <property type="match status" value="1"/>
</dbReference>
<dbReference type="EC" id="7.1.1.-" evidence="5"/>
<evidence type="ECO:0000256" key="5">
    <source>
        <dbReference type="HAMAP-Rule" id="MF_00445"/>
    </source>
</evidence>
<dbReference type="GO" id="GO:0005886">
    <property type="term" value="C:plasma membrane"/>
    <property type="evidence" value="ECO:0007669"/>
    <property type="project" value="UniProtKB-SubCell"/>
</dbReference>
<organism evidence="8 9">
    <name type="scientific">Spirilliplanes yamanashiensis</name>
    <dbReference type="NCBI Taxonomy" id="42233"/>
    <lineage>
        <taxon>Bacteria</taxon>
        <taxon>Bacillati</taxon>
        <taxon>Actinomycetota</taxon>
        <taxon>Actinomycetes</taxon>
        <taxon>Micromonosporales</taxon>
        <taxon>Micromonosporaceae</taxon>
        <taxon>Spirilliplanes</taxon>
    </lineage>
</organism>
<keyword evidence="5" id="KW-0520">NAD</keyword>
<feature type="transmembrane region" description="Helical" evidence="5">
    <location>
        <begin position="213"/>
        <end position="237"/>
    </location>
</feature>
<dbReference type="GO" id="GO:0042773">
    <property type="term" value="P:ATP synthesis coupled electron transport"/>
    <property type="evidence" value="ECO:0007669"/>
    <property type="project" value="InterPro"/>
</dbReference>
<feature type="domain" description="NADH:quinone oxidoreductase/Mrp antiporter transmembrane" evidence="7">
    <location>
        <begin position="136"/>
        <end position="413"/>
    </location>
</feature>
<dbReference type="Pfam" id="PF00361">
    <property type="entry name" value="Proton_antipo_M"/>
    <property type="match status" value="1"/>
</dbReference>
<gene>
    <name evidence="8" type="primary">nuoN_2</name>
    <name evidence="5" type="synonym">nuoN</name>
    <name evidence="8" type="ORF">Sya03_34220</name>
</gene>
<feature type="transmembrane region" description="Helical" evidence="5">
    <location>
        <begin position="12"/>
        <end position="30"/>
    </location>
</feature>
<comment type="function">
    <text evidence="5">NDH-1 shuttles electrons from NADH, via FMN and iron-sulfur (Fe-S) centers, to quinones in the respiratory chain. The immediate electron acceptor for the enzyme in this species is believed to be a menaquinone. Couples the redox reaction to proton translocation (for every two electrons transferred, four hydrogen ions are translocated across the cytoplasmic membrane), and thus conserves the redox energy in a proton gradient.</text>
</comment>
<feature type="transmembrane region" description="Helical" evidence="5">
    <location>
        <begin position="119"/>
        <end position="136"/>
    </location>
</feature>
<evidence type="ECO:0000259" key="7">
    <source>
        <dbReference type="Pfam" id="PF00361"/>
    </source>
</evidence>
<feature type="transmembrane region" description="Helical" evidence="5">
    <location>
        <begin position="249"/>
        <end position="270"/>
    </location>
</feature>
<feature type="transmembrane region" description="Helical" evidence="5">
    <location>
        <begin position="87"/>
        <end position="107"/>
    </location>
</feature>
<dbReference type="GO" id="GO:0050136">
    <property type="term" value="F:NADH dehydrogenase (quinone) (non-electrogenic) activity"/>
    <property type="evidence" value="ECO:0007669"/>
    <property type="project" value="UniProtKB-UniRule"/>
</dbReference>
<dbReference type="RefSeq" id="WP_203939323.1">
    <property type="nucleotide sequence ID" value="NZ_BAAAGJ010000002.1"/>
</dbReference>
<dbReference type="AlphaFoldDB" id="A0A8J3Y9R1"/>
<feature type="transmembrane region" description="Helical" evidence="5">
    <location>
        <begin position="459"/>
        <end position="482"/>
    </location>
</feature>
<dbReference type="GO" id="GO:0008137">
    <property type="term" value="F:NADH dehydrogenase (ubiquinone) activity"/>
    <property type="evidence" value="ECO:0007669"/>
    <property type="project" value="InterPro"/>
</dbReference>
<feature type="transmembrane region" description="Helical" evidence="5">
    <location>
        <begin position="276"/>
        <end position="294"/>
    </location>
</feature>
<keyword evidence="5" id="KW-1003">Cell membrane</keyword>
<keyword evidence="5" id="KW-0813">Transport</keyword>
<comment type="similarity">
    <text evidence="5">Belongs to the complex I subunit 2 family.</text>
</comment>
<comment type="caution">
    <text evidence="8">The sequence shown here is derived from an EMBL/GenBank/DDBJ whole genome shotgun (WGS) entry which is preliminary data.</text>
</comment>
<keyword evidence="9" id="KW-1185">Reference proteome</keyword>
<evidence type="ECO:0000313" key="8">
    <source>
        <dbReference type="EMBL" id="GIJ04070.1"/>
    </source>
</evidence>
<keyword evidence="5" id="KW-0874">Quinone</keyword>
<sequence>MSQTIDHVALLPGYLAALTAVLVLVADLFLPRLVLSAAVAGAVSVAAAAVAVVAVSPALADADTRVRATFCNGAPGTDCSWESRPTAALVAVLFAILTVAVLALSAPMLRRGDAPAGEFCFLLTCAMTGGVVTAYAGDLVTLIVGLETLTLPLYILVGLRRPGSPAGARSAVTFLLVSIVSTAIALLGAALLYAATGTVFLRALAAPPLVPELLTVGAVLLAAGLAFKVAAVPLHAWAPATYDGAPLPVAAYLSTASKLGGVAALVAVALRLPEARWTLLALGIATMTVGNLVALRQDRMVRLLAWSSIAQAGFVIVAPWQASMLGYATFFVLLEIVAFAAVVALRPAGASGGPLSAYRGAARRHPWIGAALVLALTGLAGLPPGLAGLFAKVTVVQHLVDEDLVWVAVIVAANAVVALAYYVRVIALLYATPETADTPETAVAAPSDAASGLPAVPRVVVAALVVVTAVAVVAGFVPQLVFDAVNPWR</sequence>
<feature type="transmembrane region" description="Helical" evidence="5">
    <location>
        <begin position="37"/>
        <end position="60"/>
    </location>
</feature>
<evidence type="ECO:0000256" key="1">
    <source>
        <dbReference type="ARBA" id="ARBA00004127"/>
    </source>
</evidence>
<keyword evidence="2 5" id="KW-0812">Transmembrane</keyword>
<evidence type="ECO:0000313" key="9">
    <source>
        <dbReference type="Proteomes" id="UP000652013"/>
    </source>
</evidence>
<dbReference type="EMBL" id="BOOY01000026">
    <property type="protein sequence ID" value="GIJ04070.1"/>
    <property type="molecule type" value="Genomic_DNA"/>
</dbReference>
<proteinExistence type="inferred from homology"/>
<evidence type="ECO:0000256" key="3">
    <source>
        <dbReference type="ARBA" id="ARBA00022989"/>
    </source>
</evidence>
<accession>A0A8J3Y9R1</accession>
<dbReference type="InterPro" id="IPR010096">
    <property type="entry name" value="NADH-Q_OxRdtase_suN/2"/>
</dbReference>
<feature type="transmembrane region" description="Helical" evidence="5">
    <location>
        <begin position="142"/>
        <end position="159"/>
    </location>
</feature>
<evidence type="ECO:0000256" key="4">
    <source>
        <dbReference type="ARBA" id="ARBA00023136"/>
    </source>
</evidence>
<dbReference type="GO" id="GO:0012505">
    <property type="term" value="C:endomembrane system"/>
    <property type="evidence" value="ECO:0007669"/>
    <property type="project" value="UniProtKB-SubCell"/>
</dbReference>
<feature type="transmembrane region" description="Helical" evidence="5">
    <location>
        <begin position="366"/>
        <end position="384"/>
    </location>
</feature>
<feature type="transmembrane region" description="Helical" evidence="5">
    <location>
        <begin position="171"/>
        <end position="193"/>
    </location>
</feature>
<protein>
    <recommendedName>
        <fullName evidence="5">NADH-quinone oxidoreductase subunit N</fullName>
        <ecNumber evidence="5">7.1.1.-</ecNumber>
    </recommendedName>
    <alternativeName>
        <fullName evidence="5">NADH dehydrogenase I subunit N</fullName>
    </alternativeName>
    <alternativeName>
        <fullName evidence="5">NDH-1 subunit N</fullName>
    </alternativeName>
</protein>
<reference evidence="8" key="1">
    <citation type="submission" date="2021-01" db="EMBL/GenBank/DDBJ databases">
        <title>Whole genome shotgun sequence of Spirilliplanes yamanashiensis NBRC 15828.</title>
        <authorList>
            <person name="Komaki H."/>
            <person name="Tamura T."/>
        </authorList>
    </citation>
    <scope>NUCLEOTIDE SEQUENCE</scope>
    <source>
        <strain evidence="8">NBRC 15828</strain>
    </source>
</reference>
<comment type="subunit">
    <text evidence="5">NDH-1 is composed of 14 different subunits. Subunits NuoA, H, J, K, L, M, N constitute the membrane sector of the complex.</text>
</comment>
<feature type="transmembrane region" description="Helical" evidence="5">
    <location>
        <begin position="326"/>
        <end position="345"/>
    </location>
</feature>
<comment type="catalytic activity">
    <reaction evidence="5">
        <text>a quinone + NADH + 5 H(+)(in) = a quinol + NAD(+) + 4 H(+)(out)</text>
        <dbReference type="Rhea" id="RHEA:57888"/>
        <dbReference type="ChEBI" id="CHEBI:15378"/>
        <dbReference type="ChEBI" id="CHEBI:24646"/>
        <dbReference type="ChEBI" id="CHEBI:57540"/>
        <dbReference type="ChEBI" id="CHEBI:57945"/>
        <dbReference type="ChEBI" id="CHEBI:132124"/>
    </reaction>
</comment>
<keyword evidence="4 5" id="KW-0472">Membrane</keyword>